<feature type="transmembrane region" description="Helical" evidence="2">
    <location>
        <begin position="7"/>
        <end position="24"/>
    </location>
</feature>
<dbReference type="EMBL" id="JASSQD010000001">
    <property type="protein sequence ID" value="MDK9557849.1"/>
    <property type="molecule type" value="Genomic_DNA"/>
</dbReference>
<proteinExistence type="predicted"/>
<sequence length="47" mass="5039">MSKSTILRALVAIAIIVGGILVIMEDEPEPPTGDINRIEPLPKQDSP</sequence>
<gene>
    <name evidence="3" type="ORF">QQF73_09465</name>
</gene>
<evidence type="ECO:0008006" key="5">
    <source>
        <dbReference type="Google" id="ProtNLM"/>
    </source>
</evidence>
<name>A0ABT7HBV9_9GAMM</name>
<evidence type="ECO:0000256" key="1">
    <source>
        <dbReference type="SAM" id="MobiDB-lite"/>
    </source>
</evidence>
<keyword evidence="4" id="KW-1185">Reference proteome</keyword>
<evidence type="ECO:0000256" key="2">
    <source>
        <dbReference type="SAM" id="Phobius"/>
    </source>
</evidence>
<feature type="compositionally biased region" description="Basic and acidic residues" evidence="1">
    <location>
        <begin position="36"/>
        <end position="47"/>
    </location>
</feature>
<comment type="caution">
    <text evidence="3">The sequence shown here is derived from an EMBL/GenBank/DDBJ whole genome shotgun (WGS) entry which is preliminary data.</text>
</comment>
<dbReference type="Proteomes" id="UP001223547">
    <property type="component" value="Unassembled WGS sequence"/>
</dbReference>
<evidence type="ECO:0000313" key="3">
    <source>
        <dbReference type="EMBL" id="MDK9557849.1"/>
    </source>
</evidence>
<keyword evidence="2" id="KW-1133">Transmembrane helix</keyword>
<keyword evidence="2" id="KW-0812">Transmembrane</keyword>
<reference evidence="3 4" key="1">
    <citation type="submission" date="2023-05" db="EMBL/GenBank/DDBJ databases">
        <title>Marinobacter albus sp. nov., a marine bacterium isolated from sand in a coastal intertidal zone of huludao.</title>
        <authorList>
            <person name="Deng T."/>
        </authorList>
    </citation>
    <scope>NUCLEOTIDE SEQUENCE [LARGE SCALE GENOMIC DNA]</scope>
    <source>
        <strain evidence="3 4">M216</strain>
    </source>
</reference>
<dbReference type="RefSeq" id="WP_219865711.1">
    <property type="nucleotide sequence ID" value="NZ_JASSQD010000001.1"/>
</dbReference>
<organism evidence="3 4">
    <name type="scientific">Marinobacter albus</name>
    <dbReference type="NCBI Taxonomy" id="3030833"/>
    <lineage>
        <taxon>Bacteria</taxon>
        <taxon>Pseudomonadati</taxon>
        <taxon>Pseudomonadota</taxon>
        <taxon>Gammaproteobacteria</taxon>
        <taxon>Pseudomonadales</taxon>
        <taxon>Marinobacteraceae</taxon>
        <taxon>Marinobacter</taxon>
    </lineage>
</organism>
<evidence type="ECO:0000313" key="4">
    <source>
        <dbReference type="Proteomes" id="UP001223547"/>
    </source>
</evidence>
<accession>A0ABT7HBV9</accession>
<keyword evidence="2" id="KW-0472">Membrane</keyword>
<protein>
    <recommendedName>
        <fullName evidence="5">Energy transducer TonB</fullName>
    </recommendedName>
</protein>
<feature type="region of interest" description="Disordered" evidence="1">
    <location>
        <begin position="28"/>
        <end position="47"/>
    </location>
</feature>